<feature type="region of interest" description="Disordered" evidence="1">
    <location>
        <begin position="81"/>
        <end position="102"/>
    </location>
</feature>
<feature type="domain" description="CWF21" evidence="2">
    <location>
        <begin position="205"/>
        <end position="274"/>
    </location>
</feature>
<dbReference type="AlphaFoldDB" id="A0A6A2Z804"/>
<organism evidence="3 4">
    <name type="scientific">Hibiscus syriacus</name>
    <name type="common">Rose of Sharon</name>
    <dbReference type="NCBI Taxonomy" id="106335"/>
    <lineage>
        <taxon>Eukaryota</taxon>
        <taxon>Viridiplantae</taxon>
        <taxon>Streptophyta</taxon>
        <taxon>Embryophyta</taxon>
        <taxon>Tracheophyta</taxon>
        <taxon>Spermatophyta</taxon>
        <taxon>Magnoliopsida</taxon>
        <taxon>eudicotyledons</taxon>
        <taxon>Gunneridae</taxon>
        <taxon>Pentapetalae</taxon>
        <taxon>rosids</taxon>
        <taxon>malvids</taxon>
        <taxon>Malvales</taxon>
        <taxon>Malvaceae</taxon>
        <taxon>Malvoideae</taxon>
        <taxon>Hibiscus</taxon>
    </lineage>
</organism>
<dbReference type="Proteomes" id="UP000436088">
    <property type="component" value="Unassembled WGS sequence"/>
</dbReference>
<evidence type="ECO:0000313" key="4">
    <source>
        <dbReference type="Proteomes" id="UP000436088"/>
    </source>
</evidence>
<dbReference type="PANTHER" id="PTHR23140:SF0">
    <property type="entry name" value="U2 SNRNP-ASSOCIATED SURP MOTIF-CONTAINING PROTEIN"/>
    <property type="match status" value="1"/>
</dbReference>
<dbReference type="GO" id="GO:0003723">
    <property type="term" value="F:RNA binding"/>
    <property type="evidence" value="ECO:0007669"/>
    <property type="project" value="TreeGrafter"/>
</dbReference>
<proteinExistence type="predicted"/>
<gene>
    <name evidence="3" type="ORF">F3Y22_tig00111000pilonHSYRG00113</name>
</gene>
<dbReference type="GO" id="GO:0005634">
    <property type="term" value="C:nucleus"/>
    <property type="evidence" value="ECO:0007669"/>
    <property type="project" value="TreeGrafter"/>
</dbReference>
<dbReference type="InterPro" id="IPR047491">
    <property type="entry name" value="RRC1-like_cwf21"/>
</dbReference>
<accession>A0A6A2Z804</accession>
<sequence length="341" mass="37989">MLMDCELPFFDQETLANQDAALAMGKGAAMRELMDLPLAELERRRHNGLSLVGGREIMVARLLSLEDAEKQRNYELDDELKLRSSSSRHLSGQRDAYTEPESLGLSEWTRYREDEIHSERKVSVPLAETFPVPQPELIPLTKKDKIDPVLPASKWAREDDDSDDEENRSTRLSSGSENADDGLIKADELEFGTDVNTPAPSERAINDEQRQKLRRLDVALIEYRESLEERGIKNAEDIERMVTGGEMGGMMHLTLQESGITVKAKARALLGNNQTERVIEKTVQKRSKKGTGARVGIEVEVMIRKVKGGETGSELIVKRVEAGKGTSMTGIEAERGIGEGE</sequence>
<dbReference type="InterPro" id="IPR051485">
    <property type="entry name" value="SR-CTD_assoc_factor"/>
</dbReference>
<feature type="region of interest" description="Disordered" evidence="1">
    <location>
        <begin position="151"/>
        <end position="183"/>
    </location>
</feature>
<name>A0A6A2Z804_HIBSY</name>
<evidence type="ECO:0000256" key="1">
    <source>
        <dbReference type="SAM" id="MobiDB-lite"/>
    </source>
</evidence>
<keyword evidence="4" id="KW-1185">Reference proteome</keyword>
<evidence type="ECO:0000313" key="3">
    <source>
        <dbReference type="EMBL" id="KAE8688114.1"/>
    </source>
</evidence>
<dbReference type="CDD" id="cd21371">
    <property type="entry name" value="cwf21_RRC1-like"/>
    <property type="match status" value="1"/>
</dbReference>
<comment type="caution">
    <text evidence="3">The sequence shown here is derived from an EMBL/GenBank/DDBJ whole genome shotgun (WGS) entry which is preliminary data.</text>
</comment>
<protein>
    <recommendedName>
        <fullName evidence="2">CWF21 domain-containing protein</fullName>
    </recommendedName>
</protein>
<reference evidence="3" key="1">
    <citation type="submission" date="2019-09" db="EMBL/GenBank/DDBJ databases">
        <title>Draft genome information of white flower Hibiscus syriacus.</title>
        <authorList>
            <person name="Kim Y.-M."/>
        </authorList>
    </citation>
    <scope>NUCLEOTIDE SEQUENCE [LARGE SCALE GENOMIC DNA]</scope>
    <source>
        <strain evidence="3">YM2019G1</strain>
    </source>
</reference>
<dbReference type="EMBL" id="VEPZ02001196">
    <property type="protein sequence ID" value="KAE8688114.1"/>
    <property type="molecule type" value="Genomic_DNA"/>
</dbReference>
<dbReference type="Gene3D" id="6.10.140.420">
    <property type="match status" value="1"/>
</dbReference>
<dbReference type="SMART" id="SM01115">
    <property type="entry name" value="cwf21"/>
    <property type="match status" value="1"/>
</dbReference>
<dbReference type="InterPro" id="IPR013170">
    <property type="entry name" value="mRNA_splic_Cwf21_dom"/>
</dbReference>
<evidence type="ECO:0000259" key="2">
    <source>
        <dbReference type="SMART" id="SM01115"/>
    </source>
</evidence>
<dbReference type="PANTHER" id="PTHR23140">
    <property type="entry name" value="RNA PROCESSING PROTEIN LD23810P"/>
    <property type="match status" value="1"/>
</dbReference>